<sequence>MSRRNIEMQLNDAARAILDVSARAVADVVERLSHGN</sequence>
<proteinExistence type="predicted"/>
<accession>A6GJL0</accession>
<organism evidence="1 2">
    <name type="scientific">Plesiocystis pacifica SIR-1</name>
    <dbReference type="NCBI Taxonomy" id="391625"/>
    <lineage>
        <taxon>Bacteria</taxon>
        <taxon>Pseudomonadati</taxon>
        <taxon>Myxococcota</taxon>
        <taxon>Polyangia</taxon>
        <taxon>Nannocystales</taxon>
        <taxon>Nannocystaceae</taxon>
        <taxon>Plesiocystis</taxon>
    </lineage>
</organism>
<dbReference type="EMBL" id="ABCS01000160">
    <property type="protein sequence ID" value="EDM73943.1"/>
    <property type="molecule type" value="Genomic_DNA"/>
</dbReference>
<dbReference type="STRING" id="391625.PPSIR1_15860"/>
<keyword evidence="2" id="KW-1185">Reference proteome</keyword>
<evidence type="ECO:0000313" key="1">
    <source>
        <dbReference type="EMBL" id="EDM73943.1"/>
    </source>
</evidence>
<name>A6GJL0_9BACT</name>
<gene>
    <name evidence="1" type="ORF">PPSIR1_15860</name>
</gene>
<reference evidence="1 2" key="1">
    <citation type="submission" date="2007-06" db="EMBL/GenBank/DDBJ databases">
        <authorList>
            <person name="Shimkets L."/>
            <person name="Ferriera S."/>
            <person name="Johnson J."/>
            <person name="Kravitz S."/>
            <person name="Beeson K."/>
            <person name="Sutton G."/>
            <person name="Rogers Y.-H."/>
            <person name="Friedman R."/>
            <person name="Frazier M."/>
            <person name="Venter J.C."/>
        </authorList>
    </citation>
    <scope>NUCLEOTIDE SEQUENCE [LARGE SCALE GENOMIC DNA]</scope>
    <source>
        <strain evidence="1 2">SIR-1</strain>
    </source>
</reference>
<dbReference type="Proteomes" id="UP000005801">
    <property type="component" value="Unassembled WGS sequence"/>
</dbReference>
<comment type="caution">
    <text evidence="1">The sequence shown here is derived from an EMBL/GenBank/DDBJ whole genome shotgun (WGS) entry which is preliminary data.</text>
</comment>
<protein>
    <submittedName>
        <fullName evidence="1">Uncharacterized protein</fullName>
    </submittedName>
</protein>
<evidence type="ECO:0000313" key="2">
    <source>
        <dbReference type="Proteomes" id="UP000005801"/>
    </source>
</evidence>
<dbReference type="AlphaFoldDB" id="A6GJL0"/>